<proteinExistence type="predicted"/>
<sequence>MSRRASLPGASELFRLTSSPALDVPAPPKPAPQRPEAQRPGHGHAPGNREQLERSATARRGSGRQKHDSKITVYVSGDELVAMEQARLTLRAEHGLAIDRGRLVREAVAVLLADFDEHGDESVLVRRLRAGGLDSEEAAGP</sequence>
<reference evidence="2 3" key="1">
    <citation type="submission" date="2020-07" db="EMBL/GenBank/DDBJ databases">
        <title>Sequencing the genomes of 1000 actinobacteria strains.</title>
        <authorList>
            <person name="Klenk H.-P."/>
        </authorList>
    </citation>
    <scope>NUCLEOTIDE SEQUENCE [LARGE SCALE GENOMIC DNA]</scope>
    <source>
        <strain evidence="2 3">DSM 104006</strain>
    </source>
</reference>
<dbReference type="AlphaFoldDB" id="A0A853BDZ2"/>
<evidence type="ECO:0000256" key="1">
    <source>
        <dbReference type="SAM" id="MobiDB-lite"/>
    </source>
</evidence>
<accession>A0A853BDZ2</accession>
<protein>
    <recommendedName>
        <fullName evidence="4">Cobyrinic acid a,c-diamide synthase</fullName>
    </recommendedName>
</protein>
<comment type="caution">
    <text evidence="2">The sequence shown here is derived from an EMBL/GenBank/DDBJ whole genome shotgun (WGS) entry which is preliminary data.</text>
</comment>
<feature type="region of interest" description="Disordered" evidence="1">
    <location>
        <begin position="1"/>
        <end position="70"/>
    </location>
</feature>
<dbReference type="Proteomes" id="UP000549616">
    <property type="component" value="Unassembled WGS sequence"/>
</dbReference>
<evidence type="ECO:0000313" key="2">
    <source>
        <dbReference type="EMBL" id="NYI92666.1"/>
    </source>
</evidence>
<evidence type="ECO:0000313" key="3">
    <source>
        <dbReference type="Proteomes" id="UP000549616"/>
    </source>
</evidence>
<evidence type="ECO:0008006" key="4">
    <source>
        <dbReference type="Google" id="ProtNLM"/>
    </source>
</evidence>
<keyword evidence="3" id="KW-1185">Reference proteome</keyword>
<dbReference type="RefSeq" id="WP_179776977.1">
    <property type="nucleotide sequence ID" value="NZ_JACCFK010000002.1"/>
</dbReference>
<dbReference type="EMBL" id="JACCFK010000002">
    <property type="protein sequence ID" value="NYI92666.1"/>
    <property type="molecule type" value="Genomic_DNA"/>
</dbReference>
<organism evidence="2 3">
    <name type="scientific">Amycolatopsis endophytica</name>
    <dbReference type="NCBI Taxonomy" id="860233"/>
    <lineage>
        <taxon>Bacteria</taxon>
        <taxon>Bacillati</taxon>
        <taxon>Actinomycetota</taxon>
        <taxon>Actinomycetes</taxon>
        <taxon>Pseudonocardiales</taxon>
        <taxon>Pseudonocardiaceae</taxon>
        <taxon>Amycolatopsis</taxon>
    </lineage>
</organism>
<name>A0A853BDZ2_9PSEU</name>
<gene>
    <name evidence="2" type="ORF">HNR02_006041</name>
</gene>